<accession>A0A178KMK0</accession>
<keyword evidence="3" id="KW-0238">DNA-binding</keyword>
<evidence type="ECO:0000256" key="3">
    <source>
        <dbReference type="ARBA" id="ARBA00023125"/>
    </source>
</evidence>
<dbReference type="PANTHER" id="PTHR30537">
    <property type="entry name" value="HTH-TYPE TRANSCRIPTIONAL REGULATOR"/>
    <property type="match status" value="1"/>
</dbReference>
<dbReference type="GO" id="GO:0006351">
    <property type="term" value="P:DNA-templated transcription"/>
    <property type="evidence" value="ECO:0007669"/>
    <property type="project" value="TreeGrafter"/>
</dbReference>
<gene>
    <name evidence="6" type="ORF">A3K86_05890</name>
</gene>
<dbReference type="GO" id="GO:0003700">
    <property type="term" value="F:DNA-binding transcription factor activity"/>
    <property type="evidence" value="ECO:0007669"/>
    <property type="project" value="InterPro"/>
</dbReference>
<dbReference type="Pfam" id="PF00126">
    <property type="entry name" value="HTH_1"/>
    <property type="match status" value="1"/>
</dbReference>
<dbReference type="InterPro" id="IPR000847">
    <property type="entry name" value="LysR_HTH_N"/>
</dbReference>
<dbReference type="Gene3D" id="1.10.10.10">
    <property type="entry name" value="Winged helix-like DNA-binding domain superfamily/Winged helix DNA-binding domain"/>
    <property type="match status" value="1"/>
</dbReference>
<keyword evidence="7" id="KW-1185">Reference proteome</keyword>
<dbReference type="AlphaFoldDB" id="A0A178KMK0"/>
<evidence type="ECO:0000259" key="5">
    <source>
        <dbReference type="PROSITE" id="PS50931"/>
    </source>
</evidence>
<dbReference type="InterPro" id="IPR005119">
    <property type="entry name" value="LysR_subst-bd"/>
</dbReference>
<evidence type="ECO:0000256" key="4">
    <source>
        <dbReference type="ARBA" id="ARBA00023163"/>
    </source>
</evidence>
<dbReference type="CDD" id="cd08422">
    <property type="entry name" value="PBP2_CrgA_like"/>
    <property type="match status" value="1"/>
</dbReference>
<dbReference type="Gene3D" id="3.40.190.290">
    <property type="match status" value="1"/>
</dbReference>
<comment type="caution">
    <text evidence="6">The sequence shown here is derived from an EMBL/GenBank/DDBJ whole genome shotgun (WGS) entry which is preliminary data.</text>
</comment>
<dbReference type="RefSeq" id="WP_068329032.1">
    <property type="nucleotide sequence ID" value="NZ_LVHF01000012.1"/>
</dbReference>
<dbReference type="SUPFAM" id="SSF53850">
    <property type="entry name" value="Periplasmic binding protein-like II"/>
    <property type="match status" value="1"/>
</dbReference>
<sequence length="297" mass="33628">MSSIFGSIDDLYLFCKVVEYGSLQKAAQALQLPQSTVSRRLNNLESKLNIRLLEKHGRELAPTAVGKLAFTSISSGMETLEFGVEHLSEQTNKVTGKIKLSMPHTLYRSFIAPTIDSYLKAYPDVQLNLALNNEHTKPVTDHDLLITFNIADMDDMIARPLFKAKHGFFISPEYLETIGKVSCPKDLANVDWILGEQQSQMPFYRHGEFVEDLAIRPRLIVNDIHAALEAVQLGLGVASLPLRHVPKDTNLIHLLPDYHRNERQSYLVYKARKYQPNAVRLLIQALLKKGEHLDEIE</sequence>
<evidence type="ECO:0000313" key="6">
    <source>
        <dbReference type="EMBL" id="OAN18420.1"/>
    </source>
</evidence>
<dbReference type="EMBL" id="LVHF01000012">
    <property type="protein sequence ID" value="OAN18420.1"/>
    <property type="molecule type" value="Genomic_DNA"/>
</dbReference>
<dbReference type="SUPFAM" id="SSF46785">
    <property type="entry name" value="Winged helix' DNA-binding domain"/>
    <property type="match status" value="1"/>
</dbReference>
<evidence type="ECO:0000256" key="2">
    <source>
        <dbReference type="ARBA" id="ARBA00023015"/>
    </source>
</evidence>
<organism evidence="6 7">
    <name type="scientific">Photobacterium jeanii</name>
    <dbReference type="NCBI Taxonomy" id="858640"/>
    <lineage>
        <taxon>Bacteria</taxon>
        <taxon>Pseudomonadati</taxon>
        <taxon>Pseudomonadota</taxon>
        <taxon>Gammaproteobacteria</taxon>
        <taxon>Vibrionales</taxon>
        <taxon>Vibrionaceae</taxon>
        <taxon>Photobacterium</taxon>
    </lineage>
</organism>
<dbReference type="OrthoDB" id="9786526at2"/>
<dbReference type="PROSITE" id="PS50931">
    <property type="entry name" value="HTH_LYSR"/>
    <property type="match status" value="1"/>
</dbReference>
<dbReference type="InterPro" id="IPR036388">
    <property type="entry name" value="WH-like_DNA-bd_sf"/>
</dbReference>
<dbReference type="Pfam" id="PF03466">
    <property type="entry name" value="LysR_substrate"/>
    <property type="match status" value="1"/>
</dbReference>
<dbReference type="GO" id="GO:0043565">
    <property type="term" value="F:sequence-specific DNA binding"/>
    <property type="evidence" value="ECO:0007669"/>
    <property type="project" value="TreeGrafter"/>
</dbReference>
<comment type="similarity">
    <text evidence="1">Belongs to the LysR transcriptional regulatory family.</text>
</comment>
<reference evidence="6 7" key="1">
    <citation type="submission" date="2016-03" db="EMBL/GenBank/DDBJ databases">
        <title>Photobacterium proteolyticum sp. nov. a protease producing bacterium isolated from ocean sediments of Laizhou Bay.</title>
        <authorList>
            <person name="Li Y."/>
        </authorList>
    </citation>
    <scope>NUCLEOTIDE SEQUENCE [LARGE SCALE GENOMIC DNA]</scope>
    <source>
        <strain evidence="6 7">R-40508</strain>
    </source>
</reference>
<dbReference type="Proteomes" id="UP000078503">
    <property type="component" value="Unassembled WGS sequence"/>
</dbReference>
<dbReference type="PANTHER" id="PTHR30537:SF68">
    <property type="entry name" value="TRANSCRIPTIONAL REGULATOR-RELATED"/>
    <property type="match status" value="1"/>
</dbReference>
<evidence type="ECO:0000313" key="7">
    <source>
        <dbReference type="Proteomes" id="UP000078503"/>
    </source>
</evidence>
<evidence type="ECO:0000256" key="1">
    <source>
        <dbReference type="ARBA" id="ARBA00009437"/>
    </source>
</evidence>
<dbReference type="STRING" id="858640.A3K86_05890"/>
<name>A0A178KMK0_9GAMM</name>
<keyword evidence="4" id="KW-0804">Transcription</keyword>
<protein>
    <submittedName>
        <fullName evidence="6">Transcriptional regulator</fullName>
    </submittedName>
</protein>
<dbReference type="InterPro" id="IPR036390">
    <property type="entry name" value="WH_DNA-bd_sf"/>
</dbReference>
<feature type="domain" description="HTH lysR-type" evidence="5">
    <location>
        <begin position="8"/>
        <end position="63"/>
    </location>
</feature>
<dbReference type="InterPro" id="IPR058163">
    <property type="entry name" value="LysR-type_TF_proteobact-type"/>
</dbReference>
<keyword evidence="2" id="KW-0805">Transcription regulation</keyword>
<proteinExistence type="inferred from homology"/>